<dbReference type="InterPro" id="IPR011990">
    <property type="entry name" value="TPR-like_helical_dom_sf"/>
</dbReference>
<evidence type="ECO:0000256" key="1">
    <source>
        <dbReference type="ARBA" id="ARBA00022705"/>
    </source>
</evidence>
<evidence type="ECO:0000256" key="2">
    <source>
        <dbReference type="PROSITE-ProRule" id="PRU00339"/>
    </source>
</evidence>
<dbReference type="InterPro" id="IPR001623">
    <property type="entry name" value="DnaJ_domain"/>
</dbReference>
<dbReference type="EMBL" id="LZFO01000033">
    <property type="protein sequence ID" value="OFI05095.1"/>
    <property type="molecule type" value="Genomic_DNA"/>
</dbReference>
<dbReference type="PROSITE" id="PS50076">
    <property type="entry name" value="DNAJ_2"/>
    <property type="match status" value="1"/>
</dbReference>
<organism evidence="5 6">
    <name type="scientific">Clostridium acetireducens DSM 10703</name>
    <dbReference type="NCBI Taxonomy" id="1121290"/>
    <lineage>
        <taxon>Bacteria</taxon>
        <taxon>Bacillati</taxon>
        <taxon>Bacillota</taxon>
        <taxon>Clostridia</taxon>
        <taxon>Eubacteriales</taxon>
        <taxon>Clostridiaceae</taxon>
        <taxon>Clostridium</taxon>
    </lineage>
</organism>
<feature type="coiled-coil region" evidence="3">
    <location>
        <begin position="44"/>
        <end position="71"/>
    </location>
</feature>
<keyword evidence="1" id="KW-0235">DNA replication</keyword>
<dbReference type="STRING" id="1121290.CLAOCE_19140"/>
<dbReference type="AlphaFoldDB" id="A0A1E8EWT6"/>
<dbReference type="PATRIC" id="fig|1121290.3.peg.1934"/>
<dbReference type="InterPro" id="IPR036869">
    <property type="entry name" value="J_dom_sf"/>
</dbReference>
<dbReference type="SUPFAM" id="SSF48452">
    <property type="entry name" value="TPR-like"/>
    <property type="match status" value="1"/>
</dbReference>
<dbReference type="Gene3D" id="1.10.287.110">
    <property type="entry name" value="DnaJ domain"/>
    <property type="match status" value="1"/>
</dbReference>
<dbReference type="GO" id="GO:0006260">
    <property type="term" value="P:DNA replication"/>
    <property type="evidence" value="ECO:0007669"/>
    <property type="project" value="UniProtKB-KW"/>
</dbReference>
<dbReference type="InterPro" id="IPR050817">
    <property type="entry name" value="DjlA_DnaK_co-chaperone"/>
</dbReference>
<dbReference type="SMART" id="SM00271">
    <property type="entry name" value="DnaJ"/>
    <property type="match status" value="1"/>
</dbReference>
<dbReference type="SUPFAM" id="SSF46565">
    <property type="entry name" value="Chaperone J-domain"/>
    <property type="match status" value="1"/>
</dbReference>
<comment type="caution">
    <text evidence="5">The sequence shown here is derived from an EMBL/GenBank/DDBJ whole genome shotgun (WGS) entry which is preliminary data.</text>
</comment>
<feature type="domain" description="J" evidence="4">
    <location>
        <begin position="6"/>
        <end position="74"/>
    </location>
</feature>
<reference evidence="5 6" key="1">
    <citation type="submission" date="2016-06" db="EMBL/GenBank/DDBJ databases">
        <title>Genome sequence of Clostridium acetireducens DSM 10703.</title>
        <authorList>
            <person name="Poehlein A."/>
            <person name="Fluechter S."/>
            <person name="Duerre P."/>
            <person name="Daniel R."/>
        </authorList>
    </citation>
    <scope>NUCLEOTIDE SEQUENCE [LARGE SCALE GENOMIC DNA]</scope>
    <source>
        <strain evidence="5 6">DSM 10703</strain>
    </source>
</reference>
<dbReference type="PANTHER" id="PTHR24074">
    <property type="entry name" value="CO-CHAPERONE PROTEIN DJLA"/>
    <property type="match status" value="1"/>
</dbReference>
<dbReference type="PRINTS" id="PR00625">
    <property type="entry name" value="JDOMAIN"/>
</dbReference>
<accession>A0A1E8EWT6</accession>
<keyword evidence="2" id="KW-0802">TPR repeat</keyword>
<dbReference type="Proteomes" id="UP000175744">
    <property type="component" value="Unassembled WGS sequence"/>
</dbReference>
<dbReference type="InterPro" id="IPR019734">
    <property type="entry name" value="TPR_rpt"/>
</dbReference>
<proteinExistence type="predicted"/>
<dbReference type="Pfam" id="PF00226">
    <property type="entry name" value="DnaJ"/>
    <property type="match status" value="1"/>
</dbReference>
<dbReference type="PROSITE" id="PS50005">
    <property type="entry name" value="TPR"/>
    <property type="match status" value="1"/>
</dbReference>
<dbReference type="CDD" id="cd06257">
    <property type="entry name" value="DnaJ"/>
    <property type="match status" value="1"/>
</dbReference>
<evidence type="ECO:0000256" key="3">
    <source>
        <dbReference type="SAM" id="Coils"/>
    </source>
</evidence>
<dbReference type="OrthoDB" id="9779889at2"/>
<keyword evidence="6" id="KW-1185">Reference proteome</keyword>
<protein>
    <submittedName>
        <fullName evidence="5">Chaperone protein DnaJ</fullName>
    </submittedName>
</protein>
<feature type="repeat" description="TPR" evidence="2">
    <location>
        <begin position="109"/>
        <end position="142"/>
    </location>
</feature>
<dbReference type="RefSeq" id="WP_070110883.1">
    <property type="nucleotide sequence ID" value="NZ_LZFO01000033.1"/>
</dbReference>
<sequence>MKTNKNPYEILGLKEGASKDEIRRAYRNLAKKYHPDQYENNPLKELAEEKMREANEAYEVLTKNKDAYNYNSNDYSNDFNIYESIRIDISNRNFAAAEQKLNNCSVRNAEWNFLMGIINIEKGWYDSAYRYFTTACNLDPTNMEYRQAFARFNNLNNSYRQSYYNKKNNDRDLCNICTTLYCLDCCCECMGGDFISCC</sequence>
<evidence type="ECO:0000259" key="4">
    <source>
        <dbReference type="PROSITE" id="PS50076"/>
    </source>
</evidence>
<gene>
    <name evidence="5" type="primary">dnaJ_2</name>
    <name evidence="5" type="ORF">CLOACE_19140</name>
</gene>
<evidence type="ECO:0000313" key="6">
    <source>
        <dbReference type="Proteomes" id="UP000175744"/>
    </source>
</evidence>
<keyword evidence="3" id="KW-0175">Coiled coil</keyword>
<evidence type="ECO:0000313" key="5">
    <source>
        <dbReference type="EMBL" id="OFI05095.1"/>
    </source>
</evidence>
<name>A0A1E8EWT6_9CLOT</name>